<feature type="domain" description="Alpha-type protein kinase" evidence="7">
    <location>
        <begin position="32"/>
        <end position="274"/>
    </location>
</feature>
<dbReference type="PANTHER" id="PTHR45992:SF11">
    <property type="entry name" value="ALPHA-TYPE PROTEIN KINASE DOMAIN-CONTAINING PROTEIN"/>
    <property type="match status" value="1"/>
</dbReference>
<dbReference type="Gene3D" id="3.20.200.10">
    <property type="entry name" value="MHCK/EF2 kinase"/>
    <property type="match status" value="1"/>
</dbReference>
<evidence type="ECO:0000313" key="8">
    <source>
        <dbReference type="EMBL" id="CEK84776.1"/>
    </source>
</evidence>
<evidence type="ECO:0000259" key="7">
    <source>
        <dbReference type="PROSITE" id="PS51158"/>
    </source>
</evidence>
<dbReference type="InterPro" id="IPR004166">
    <property type="entry name" value="a-kinase_dom"/>
</dbReference>
<evidence type="ECO:0000256" key="6">
    <source>
        <dbReference type="SAM" id="MobiDB-lite"/>
    </source>
</evidence>
<keyword evidence="1" id="KW-0723">Serine/threonine-protein kinase</keyword>
<keyword evidence="5" id="KW-0067">ATP-binding</keyword>
<dbReference type="EMBL" id="HACG01037911">
    <property type="protein sequence ID" value="CEK84776.1"/>
    <property type="molecule type" value="Transcribed_RNA"/>
</dbReference>
<keyword evidence="3" id="KW-0547">Nucleotide-binding</keyword>
<feature type="non-terminal residue" evidence="8">
    <location>
        <position position="1"/>
    </location>
</feature>
<dbReference type="InterPro" id="IPR051852">
    <property type="entry name" value="Alpha-type_PK"/>
</dbReference>
<keyword evidence="2" id="KW-0808">Transferase</keyword>
<organism evidence="8">
    <name type="scientific">Arion vulgaris</name>
    <dbReference type="NCBI Taxonomy" id="1028688"/>
    <lineage>
        <taxon>Eukaryota</taxon>
        <taxon>Metazoa</taxon>
        <taxon>Spiralia</taxon>
        <taxon>Lophotrochozoa</taxon>
        <taxon>Mollusca</taxon>
        <taxon>Gastropoda</taxon>
        <taxon>Heterobranchia</taxon>
        <taxon>Euthyneura</taxon>
        <taxon>Panpulmonata</taxon>
        <taxon>Eupulmonata</taxon>
        <taxon>Stylommatophora</taxon>
        <taxon>Helicina</taxon>
        <taxon>Arionoidea</taxon>
        <taxon>Arionidae</taxon>
        <taxon>Arion</taxon>
    </lineage>
</organism>
<evidence type="ECO:0000256" key="3">
    <source>
        <dbReference type="ARBA" id="ARBA00022741"/>
    </source>
</evidence>
<proteinExistence type="predicted"/>
<evidence type="ECO:0000256" key="4">
    <source>
        <dbReference type="ARBA" id="ARBA00022777"/>
    </source>
</evidence>
<dbReference type="AlphaFoldDB" id="A0A0B7AXH6"/>
<protein>
    <recommendedName>
        <fullName evidence="7">Alpha-type protein kinase domain-containing protein</fullName>
    </recommendedName>
</protein>
<dbReference type="InterPro" id="IPR011009">
    <property type="entry name" value="Kinase-like_dom_sf"/>
</dbReference>
<evidence type="ECO:0000256" key="2">
    <source>
        <dbReference type="ARBA" id="ARBA00022679"/>
    </source>
</evidence>
<dbReference type="PROSITE" id="PS51158">
    <property type="entry name" value="ALPHA_KINASE"/>
    <property type="match status" value="1"/>
</dbReference>
<sequence length="652" mass="72907">RKQNENFVEVLSGHQNCHDKKNKEKTTGTIMSFQNCTLQCADPGNGESYWVSFEEKSFSKGDDFKVYSGRMNGIGPKSGEKCVVKVFRRCKGTENMCRCEVKKCKQAKILAKSFNDVMLSKKMRIKFSTLYWAQMDEVSKIKQLFFTGMRKLTTRETVLFEDDLRVHDEKPHRHRDLILFMDCLGKKKRCIAKDLEAFAHFTYHLSNGELVLCGFEGVQDDHGFFLKTPTIHSRTQEYGNSDRGLQGILEVFENHVCNDFCKDMMKPNLDVNNVPAEIINNVLVGQCSTLLPSAAHEQEYRIPHIAYRPPLERQDSVVSKGSYITDHTMTYRQDSNLSQVTESLSGYLEPSAPFEDCNGEGFEPTPPPYSSRNVANWLLYEQATNSFINSASFETTPLTIDDGLVNQMSVESELGASLTLPSEVSSFMGTSMDLNANFTEEDISGVSTSGFFDDCCESDMTASVLCNKKRVRFSLSGNTCSSNSSNEANSAAATNDNPTKVSFMAGGTSSANTQFHSFLRQQSARSCNATDSPNMSYSALHLVNDGSHIPIFGSVDEIYNPRNRNRTFNCNKSVLENPPSYIDSEMMTSWWRMRKECIPEKVNVGKALINDNCFSNTATTNRVHKSQVSNGITKTSVLGTSNSQQVPVSESS</sequence>
<reference evidence="8" key="1">
    <citation type="submission" date="2014-12" db="EMBL/GenBank/DDBJ databases">
        <title>Insight into the proteome of Arion vulgaris.</title>
        <authorList>
            <person name="Aradska J."/>
            <person name="Bulat T."/>
            <person name="Smidak R."/>
            <person name="Sarate P."/>
            <person name="Gangsoo J."/>
            <person name="Sialana F."/>
            <person name="Bilban M."/>
            <person name="Lubec G."/>
        </authorList>
    </citation>
    <scope>NUCLEOTIDE SEQUENCE</scope>
    <source>
        <tissue evidence="8">Skin</tissue>
    </source>
</reference>
<accession>A0A0B7AXH6</accession>
<dbReference type="SMART" id="SM00811">
    <property type="entry name" value="Alpha_kinase"/>
    <property type="match status" value="1"/>
</dbReference>
<name>A0A0B7AXH6_9EUPU</name>
<dbReference type="Pfam" id="PF02816">
    <property type="entry name" value="Alpha_kinase"/>
    <property type="match status" value="1"/>
</dbReference>
<dbReference type="GO" id="GO:0004674">
    <property type="term" value="F:protein serine/threonine kinase activity"/>
    <property type="evidence" value="ECO:0007669"/>
    <property type="project" value="UniProtKB-KW"/>
</dbReference>
<gene>
    <name evidence="8" type="primary">ORF144439</name>
</gene>
<feature type="region of interest" description="Disordered" evidence="6">
    <location>
        <begin position="477"/>
        <end position="496"/>
    </location>
</feature>
<dbReference type="CDD" id="cd04515">
    <property type="entry name" value="Alpha_kinase"/>
    <property type="match status" value="1"/>
</dbReference>
<dbReference type="GO" id="GO:0005524">
    <property type="term" value="F:ATP binding"/>
    <property type="evidence" value="ECO:0007669"/>
    <property type="project" value="UniProtKB-KW"/>
</dbReference>
<keyword evidence="4" id="KW-0418">Kinase</keyword>
<dbReference type="PANTHER" id="PTHR45992">
    <property type="entry name" value="EUKARYOTIC ELONGATION FACTOR 2 KINASE-RELATED"/>
    <property type="match status" value="1"/>
</dbReference>
<dbReference type="SUPFAM" id="SSF56112">
    <property type="entry name" value="Protein kinase-like (PK-like)"/>
    <property type="match status" value="1"/>
</dbReference>
<evidence type="ECO:0000256" key="5">
    <source>
        <dbReference type="ARBA" id="ARBA00022840"/>
    </source>
</evidence>
<evidence type="ECO:0000256" key="1">
    <source>
        <dbReference type="ARBA" id="ARBA00022527"/>
    </source>
</evidence>